<dbReference type="AlphaFoldDB" id="U4LPH3"/>
<accession>U4LPH3</accession>
<evidence type="ECO:0000313" key="2">
    <source>
        <dbReference type="Proteomes" id="UP000018144"/>
    </source>
</evidence>
<sequence length="199" mass="22748">MNGRLVDNEKNMQEKLVEKEKKMQEYAEKRLGETEDYFKQQVEGRLTENEKQIQQRLGISEVKIWGHGQEIQQKVKESIAEHGTFVEQVAAVVLSETVNEQGYFTRMIPMKQIPNDMTQITGTYGGGCLYVERKKIETSDNFKNLIKGVWGLDLILYQGCYQMGGFNRRYSYTPRTGPAIISPLNASLSPRTLAMSPNT</sequence>
<evidence type="ECO:0000313" key="1">
    <source>
        <dbReference type="EMBL" id="CCX33477.1"/>
    </source>
</evidence>
<dbReference type="Proteomes" id="UP000018144">
    <property type="component" value="Unassembled WGS sequence"/>
</dbReference>
<name>U4LPH3_PYROM</name>
<keyword evidence="2" id="KW-1185">Reference proteome</keyword>
<organism evidence="1 2">
    <name type="scientific">Pyronema omphalodes (strain CBS 100304)</name>
    <name type="common">Pyronema confluens</name>
    <dbReference type="NCBI Taxonomy" id="1076935"/>
    <lineage>
        <taxon>Eukaryota</taxon>
        <taxon>Fungi</taxon>
        <taxon>Dikarya</taxon>
        <taxon>Ascomycota</taxon>
        <taxon>Pezizomycotina</taxon>
        <taxon>Pezizomycetes</taxon>
        <taxon>Pezizales</taxon>
        <taxon>Pyronemataceae</taxon>
        <taxon>Pyronema</taxon>
    </lineage>
</organism>
<gene>
    <name evidence="1" type="ORF">PCON_01187</name>
</gene>
<proteinExistence type="predicted"/>
<protein>
    <submittedName>
        <fullName evidence="1">Uncharacterized protein</fullName>
    </submittedName>
</protein>
<dbReference type="EMBL" id="HF936097">
    <property type="protein sequence ID" value="CCX33477.1"/>
    <property type="molecule type" value="Genomic_DNA"/>
</dbReference>
<reference evidence="1 2" key="1">
    <citation type="journal article" date="2013" name="PLoS Genet.">
        <title>The genome and development-dependent transcriptomes of Pyronema confluens: a window into fungal evolution.</title>
        <authorList>
            <person name="Traeger S."/>
            <person name="Altegoer F."/>
            <person name="Freitag M."/>
            <person name="Gabaldon T."/>
            <person name="Kempken F."/>
            <person name="Kumar A."/>
            <person name="Marcet-Houben M."/>
            <person name="Poggeler S."/>
            <person name="Stajich J.E."/>
            <person name="Nowrousian M."/>
        </authorList>
    </citation>
    <scope>NUCLEOTIDE SEQUENCE [LARGE SCALE GENOMIC DNA]</scope>
    <source>
        <strain evidence="2">CBS 100304</strain>
        <tissue evidence="1">Vegetative mycelium</tissue>
    </source>
</reference>
<dbReference type="OrthoDB" id="5505266at2759"/>